<dbReference type="EMBL" id="JACIEZ010000016">
    <property type="protein sequence ID" value="MBB4067205.1"/>
    <property type="molecule type" value="Genomic_DNA"/>
</dbReference>
<gene>
    <name evidence="3" type="ORF">GGR23_004436</name>
</gene>
<keyword evidence="2" id="KW-0812">Transmembrane</keyword>
<comment type="caution">
    <text evidence="3">The sequence shown here is derived from an EMBL/GenBank/DDBJ whole genome shotgun (WGS) entry which is preliminary data.</text>
</comment>
<dbReference type="RefSeq" id="WP_183368441.1">
    <property type="nucleotide sequence ID" value="NZ_JACIEZ010000016.1"/>
</dbReference>
<evidence type="ECO:0000313" key="4">
    <source>
        <dbReference type="Proteomes" id="UP000528286"/>
    </source>
</evidence>
<keyword evidence="2" id="KW-0472">Membrane</keyword>
<reference evidence="3 4" key="1">
    <citation type="submission" date="2020-08" db="EMBL/GenBank/DDBJ databases">
        <title>Genomic Encyclopedia of Type Strains, Phase IV (KMG-IV): sequencing the most valuable type-strain genomes for metagenomic binning, comparative biology and taxonomic classification.</title>
        <authorList>
            <person name="Goeker M."/>
        </authorList>
    </citation>
    <scope>NUCLEOTIDE SEQUENCE [LARGE SCALE GENOMIC DNA]</scope>
    <source>
        <strain evidence="3 4">DSM 29853</strain>
    </source>
</reference>
<dbReference type="Proteomes" id="UP000528286">
    <property type="component" value="Unassembled WGS sequence"/>
</dbReference>
<keyword evidence="4" id="KW-1185">Reference proteome</keyword>
<evidence type="ECO:0000256" key="2">
    <source>
        <dbReference type="SAM" id="Phobius"/>
    </source>
</evidence>
<name>A0A7W6NM43_9HYPH</name>
<keyword evidence="2" id="KW-1133">Transmembrane helix</keyword>
<evidence type="ECO:0000256" key="1">
    <source>
        <dbReference type="SAM" id="MobiDB-lite"/>
    </source>
</evidence>
<sequence>MHDFLWLIILVDGPLFIGLLIASYLLNRLPPIEAGAGTGRQAGSSTFSVNRNARRGMI</sequence>
<feature type="region of interest" description="Disordered" evidence="1">
    <location>
        <begin position="34"/>
        <end position="58"/>
    </location>
</feature>
<feature type="compositionally biased region" description="Polar residues" evidence="1">
    <location>
        <begin position="41"/>
        <end position="51"/>
    </location>
</feature>
<accession>A0A7W6NM43</accession>
<evidence type="ECO:0000313" key="3">
    <source>
        <dbReference type="EMBL" id="MBB4067205.1"/>
    </source>
</evidence>
<feature type="transmembrane region" description="Helical" evidence="2">
    <location>
        <begin position="6"/>
        <end position="26"/>
    </location>
</feature>
<dbReference type="AlphaFoldDB" id="A0A7W6NM43"/>
<proteinExistence type="predicted"/>
<protein>
    <submittedName>
        <fullName evidence="3">Uncharacterized protein</fullName>
    </submittedName>
</protein>
<organism evidence="3 4">
    <name type="scientific">Gellertiella hungarica</name>
    <dbReference type="NCBI Taxonomy" id="1572859"/>
    <lineage>
        <taxon>Bacteria</taxon>
        <taxon>Pseudomonadati</taxon>
        <taxon>Pseudomonadota</taxon>
        <taxon>Alphaproteobacteria</taxon>
        <taxon>Hyphomicrobiales</taxon>
        <taxon>Rhizobiaceae</taxon>
        <taxon>Gellertiella</taxon>
    </lineage>
</organism>